<feature type="compositionally biased region" description="Gly residues" evidence="2">
    <location>
        <begin position="939"/>
        <end position="949"/>
    </location>
</feature>
<feature type="region of interest" description="Disordered" evidence="2">
    <location>
        <begin position="939"/>
        <end position="1021"/>
    </location>
</feature>
<dbReference type="Gene3D" id="1.10.506.10">
    <property type="entry name" value="GTPase Activation - p120gap, domain 1"/>
    <property type="match status" value="1"/>
</dbReference>
<dbReference type="RefSeq" id="XP_062623296.1">
    <property type="nucleotide sequence ID" value="XM_062767312.1"/>
</dbReference>
<feature type="compositionally biased region" description="Basic and acidic residues" evidence="2">
    <location>
        <begin position="352"/>
        <end position="363"/>
    </location>
</feature>
<gene>
    <name evidence="4" type="primary">gap-2</name>
    <name evidence="4" type="ORF">LOC62_01G000856</name>
</gene>
<keyword evidence="1" id="KW-0343">GTPase activation</keyword>
<dbReference type="GeneID" id="87804114"/>
<protein>
    <submittedName>
        <fullName evidence="4">Ras GTPase-activating protein gap-2</fullName>
    </submittedName>
</protein>
<keyword evidence="5" id="KW-1185">Reference proteome</keyword>
<dbReference type="InterPro" id="IPR023152">
    <property type="entry name" value="RasGAP_CS"/>
</dbReference>
<dbReference type="AlphaFoldDB" id="A0AAF1BIK5"/>
<sequence>MASWSFETPIEYYISTTTPESLAGPSKKRVPEQQQQRRPRNRSDAVPPPPLSPISVLSPTPDCLANRNDGLLGPRAMRVSASMRAPSATKKSMKSRRSYGNLTLAKLAAAVSTREERELPEQWIPGRVAVTLNGGGGRDGGELRLFRVGRRKIAFTYLIPSIDAEEGWTTSDVQHIHPSIAGRTHALSLRLVTVRPRLDEGVNPPPPVPQILNELSRSMQEKAILASPPPFPFLNSAPFATHGPKPVRLPSDGLPPRVPIQRSHSKTSSSPGQMESLPPSRMLPHRYQGDVEETETFVYLSFRSKLERDEWFVIFRSLAKLPNEGRRATRTHRRLKIGVMDLQESQAKPQKKRTEPLDDISNRPEECSASEYTVEVPIGLQSPGRSSKVSDVDALGKQAAIRPGWSWRHRMRVELLLDDHIYARTGWSKAPNSNSTPYWGEQFGFTEAPSFFTCTLLLLRSKGDKRSEPFARVDLPLVSNFAKVADERFPIRSLSGRVIGEMRLSVSFQEIDILPLDEYRALVGSDSSDATESILRGQDLAHSNAGSQFLHVMAGRGLMEGTMDHLCRIALCEGVLMPRVLDTCRLEARTPGNTLFRSNTPLSKTLEVLMRMMCEEFLDVSIGPTIRRVVNERIATSSFVSGPTGDSSTNRQSVRGLSDLVESCWRDMYENRNLFPDFIRHVLAYIFRTVKEFHDYNNDLLRYKAVSSFVFLRLIGPALMSPHLFGLADGLLPLEVQRTLTLVAKVLHALAFFSDNENSRHPDLVVFKPFIRRNADAMIDYLTSLVTAPSEIESFVAQRKLHLDEFEAEAIPYVTEAGPVDMGAEWAMCAELWYERRQQPGTGLTSPKLGTEDINSLIEKYDDFLDRIHDLATPSTYELETIESRSGTPLPSARPSLERSLTPAAGYQPFTRTMSTTSSEESYGMAILSSARKWLGFSRGGDGSNGAGGSSSRAGPPESIHVPPRATFSPQVSSPRPISDFTDRERAMSPMLERQISRPSTPPSRPMTPAEPSVFSQTPSSPIPVYSEVGMSSPTAATKSMLPPTTPTTGRKRRPTLIASKLFGRTAEPIPPLPIPRVERLNDFR</sequence>
<dbReference type="InterPro" id="IPR001936">
    <property type="entry name" value="RasGAP_dom"/>
</dbReference>
<dbReference type="Proteomes" id="UP000827549">
    <property type="component" value="Chromosome 1"/>
</dbReference>
<evidence type="ECO:0000313" key="4">
    <source>
        <dbReference type="EMBL" id="WOO77264.1"/>
    </source>
</evidence>
<organism evidence="4 5">
    <name type="scientific">Vanrija pseudolonga</name>
    <dbReference type="NCBI Taxonomy" id="143232"/>
    <lineage>
        <taxon>Eukaryota</taxon>
        <taxon>Fungi</taxon>
        <taxon>Dikarya</taxon>
        <taxon>Basidiomycota</taxon>
        <taxon>Agaricomycotina</taxon>
        <taxon>Tremellomycetes</taxon>
        <taxon>Trichosporonales</taxon>
        <taxon>Trichosporonaceae</taxon>
        <taxon>Vanrija</taxon>
    </lineage>
</organism>
<dbReference type="EMBL" id="CP086714">
    <property type="protein sequence ID" value="WOO77264.1"/>
    <property type="molecule type" value="Genomic_DNA"/>
</dbReference>
<dbReference type="InterPro" id="IPR039360">
    <property type="entry name" value="Ras_GTPase"/>
</dbReference>
<dbReference type="Pfam" id="PF00616">
    <property type="entry name" value="RasGAP"/>
    <property type="match status" value="1"/>
</dbReference>
<evidence type="ECO:0000313" key="5">
    <source>
        <dbReference type="Proteomes" id="UP000827549"/>
    </source>
</evidence>
<name>A0AAF1BIK5_9TREE</name>
<dbReference type="SUPFAM" id="SSF48350">
    <property type="entry name" value="GTPase activation domain, GAP"/>
    <property type="match status" value="1"/>
</dbReference>
<feature type="compositionally biased region" description="Polar residues" evidence="2">
    <location>
        <begin position="879"/>
        <end position="889"/>
    </location>
</feature>
<feature type="region of interest" description="Disordered" evidence="2">
    <location>
        <begin position="879"/>
        <end position="919"/>
    </location>
</feature>
<accession>A0AAF1BIK5</accession>
<evidence type="ECO:0000259" key="3">
    <source>
        <dbReference type="PROSITE" id="PS50018"/>
    </source>
</evidence>
<feature type="region of interest" description="Disordered" evidence="2">
    <location>
        <begin position="237"/>
        <end position="284"/>
    </location>
</feature>
<dbReference type="SMART" id="SM00323">
    <property type="entry name" value="RasGAP"/>
    <property type="match status" value="1"/>
</dbReference>
<dbReference type="InterPro" id="IPR008936">
    <property type="entry name" value="Rho_GTPase_activation_prot"/>
</dbReference>
<dbReference type="GO" id="GO:0005096">
    <property type="term" value="F:GTPase activator activity"/>
    <property type="evidence" value="ECO:0007669"/>
    <property type="project" value="UniProtKB-KW"/>
</dbReference>
<evidence type="ECO:0000256" key="2">
    <source>
        <dbReference type="SAM" id="MobiDB-lite"/>
    </source>
</evidence>
<dbReference type="PANTHER" id="PTHR10194:SF60">
    <property type="entry name" value="RAS GTPASE-ACTIVATING PROTEIN RASKOL"/>
    <property type="match status" value="1"/>
</dbReference>
<proteinExistence type="predicted"/>
<dbReference type="PROSITE" id="PS00509">
    <property type="entry name" value="RAS_GTPASE_ACTIV_1"/>
    <property type="match status" value="1"/>
</dbReference>
<feature type="region of interest" description="Disordered" evidence="2">
    <location>
        <begin position="343"/>
        <end position="363"/>
    </location>
</feature>
<dbReference type="PANTHER" id="PTHR10194">
    <property type="entry name" value="RAS GTPASE-ACTIVATING PROTEINS"/>
    <property type="match status" value="1"/>
</dbReference>
<reference evidence="4" key="1">
    <citation type="submission" date="2023-10" db="EMBL/GenBank/DDBJ databases">
        <authorList>
            <person name="Noh H."/>
        </authorList>
    </citation>
    <scope>NUCLEOTIDE SEQUENCE</scope>
    <source>
        <strain evidence="4">DUCC4014</strain>
    </source>
</reference>
<feature type="region of interest" description="Disordered" evidence="2">
    <location>
        <begin position="1034"/>
        <end position="1085"/>
    </location>
</feature>
<feature type="region of interest" description="Disordered" evidence="2">
    <location>
        <begin position="15"/>
        <end position="76"/>
    </location>
</feature>
<feature type="domain" description="Ras-GAP" evidence="3">
    <location>
        <begin position="586"/>
        <end position="752"/>
    </location>
</feature>
<evidence type="ECO:0000256" key="1">
    <source>
        <dbReference type="ARBA" id="ARBA00022468"/>
    </source>
</evidence>
<dbReference type="PROSITE" id="PS50018">
    <property type="entry name" value="RAS_GTPASE_ACTIV_2"/>
    <property type="match status" value="1"/>
</dbReference>